<accession>A0A4C1YUK2</accession>
<organism evidence="2 3">
    <name type="scientific">Eumeta variegata</name>
    <name type="common">Bagworm moth</name>
    <name type="synonym">Eumeta japonica</name>
    <dbReference type="NCBI Taxonomy" id="151549"/>
    <lineage>
        <taxon>Eukaryota</taxon>
        <taxon>Metazoa</taxon>
        <taxon>Ecdysozoa</taxon>
        <taxon>Arthropoda</taxon>
        <taxon>Hexapoda</taxon>
        <taxon>Insecta</taxon>
        <taxon>Pterygota</taxon>
        <taxon>Neoptera</taxon>
        <taxon>Endopterygota</taxon>
        <taxon>Lepidoptera</taxon>
        <taxon>Glossata</taxon>
        <taxon>Ditrysia</taxon>
        <taxon>Tineoidea</taxon>
        <taxon>Psychidae</taxon>
        <taxon>Oiketicinae</taxon>
        <taxon>Eumeta</taxon>
    </lineage>
</organism>
<dbReference type="AlphaFoldDB" id="A0A4C1YUK2"/>
<evidence type="ECO:0000313" key="2">
    <source>
        <dbReference type="EMBL" id="GBP79946.1"/>
    </source>
</evidence>
<dbReference type="EMBL" id="BGZK01001439">
    <property type="protein sequence ID" value="GBP79946.1"/>
    <property type="molecule type" value="Genomic_DNA"/>
</dbReference>
<evidence type="ECO:0000313" key="3">
    <source>
        <dbReference type="Proteomes" id="UP000299102"/>
    </source>
</evidence>
<feature type="region of interest" description="Disordered" evidence="1">
    <location>
        <begin position="56"/>
        <end position="98"/>
    </location>
</feature>
<keyword evidence="3" id="KW-1185">Reference proteome</keyword>
<reference evidence="2 3" key="1">
    <citation type="journal article" date="2019" name="Commun. Biol.">
        <title>The bagworm genome reveals a unique fibroin gene that provides high tensile strength.</title>
        <authorList>
            <person name="Kono N."/>
            <person name="Nakamura H."/>
            <person name="Ohtoshi R."/>
            <person name="Tomita M."/>
            <person name="Numata K."/>
            <person name="Arakawa K."/>
        </authorList>
    </citation>
    <scope>NUCLEOTIDE SEQUENCE [LARGE SCALE GENOMIC DNA]</scope>
</reference>
<dbReference type="Proteomes" id="UP000299102">
    <property type="component" value="Unassembled WGS sequence"/>
</dbReference>
<gene>
    <name evidence="2" type="ORF">EVAR_56538_1</name>
</gene>
<evidence type="ECO:0000256" key="1">
    <source>
        <dbReference type="SAM" id="MobiDB-lite"/>
    </source>
</evidence>
<protein>
    <submittedName>
        <fullName evidence="2">Uncharacterized protein</fullName>
    </submittedName>
</protein>
<proteinExistence type="predicted"/>
<comment type="caution">
    <text evidence="2">The sequence shown here is derived from an EMBL/GenBank/DDBJ whole genome shotgun (WGS) entry which is preliminary data.</text>
</comment>
<sequence>MIIIVFYSYLNTNAINARAPVRRVRALERPYRGRHFVLRGKAGEEFARHLGRVRCPRSRTAAGRGDDAGDLGAGRRPAVDPAPAPQQATVEGNDHGREPLLCARAGAVTALR</sequence>
<name>A0A4C1YUK2_EUMVA</name>
<feature type="compositionally biased region" description="Low complexity" evidence="1">
    <location>
        <begin position="74"/>
        <end position="88"/>
    </location>
</feature>